<evidence type="ECO:0000256" key="1">
    <source>
        <dbReference type="SAM" id="MobiDB-lite"/>
    </source>
</evidence>
<accession>A0A974CKJ6</accession>
<name>A0A974CKJ6_XENLA</name>
<sequence length="164" mass="17039">MSQLTRVLVLSLISAVLFSSMAAQGASVTLGDLTPSQESSAAEEPVTFADLTPAVENSLPENEEVTEPPQETEPKHMTGAAPASSEQTISFLGGHRLQTNGMVSSAASNSDSSNSDSSNSENSESSNVEVMQGGPVLEMPTESMESKENEDPASEESFTSPAGK</sequence>
<dbReference type="EMBL" id="CM004477">
    <property type="protein sequence ID" value="OCT75113.1"/>
    <property type="molecule type" value="Genomic_DNA"/>
</dbReference>
<organism evidence="3 4">
    <name type="scientific">Xenopus laevis</name>
    <name type="common">African clawed frog</name>
    <dbReference type="NCBI Taxonomy" id="8355"/>
    <lineage>
        <taxon>Eukaryota</taxon>
        <taxon>Metazoa</taxon>
        <taxon>Chordata</taxon>
        <taxon>Craniata</taxon>
        <taxon>Vertebrata</taxon>
        <taxon>Euteleostomi</taxon>
        <taxon>Amphibia</taxon>
        <taxon>Batrachia</taxon>
        <taxon>Anura</taxon>
        <taxon>Pipoidea</taxon>
        <taxon>Pipidae</taxon>
        <taxon>Xenopodinae</taxon>
        <taxon>Xenopus</taxon>
        <taxon>Xenopus</taxon>
    </lineage>
</organism>
<dbReference type="AlphaFoldDB" id="A0A974CKJ6"/>
<evidence type="ECO:0000256" key="2">
    <source>
        <dbReference type="SAM" id="SignalP"/>
    </source>
</evidence>
<reference evidence="4" key="1">
    <citation type="journal article" date="2016" name="Nature">
        <title>Genome evolution in the allotetraploid frog Xenopus laevis.</title>
        <authorList>
            <person name="Session A.M."/>
            <person name="Uno Y."/>
            <person name="Kwon T."/>
            <person name="Chapman J.A."/>
            <person name="Toyoda A."/>
            <person name="Takahashi S."/>
            <person name="Fukui A."/>
            <person name="Hikosaka A."/>
            <person name="Suzuki A."/>
            <person name="Kondo M."/>
            <person name="van Heeringen S.J."/>
            <person name="Quigley I."/>
            <person name="Heinz S."/>
            <person name="Ogino H."/>
            <person name="Ochi H."/>
            <person name="Hellsten U."/>
            <person name="Lyons J.B."/>
            <person name="Simakov O."/>
            <person name="Putnam N."/>
            <person name="Stites J."/>
            <person name="Kuroki Y."/>
            <person name="Tanaka T."/>
            <person name="Michiue T."/>
            <person name="Watanabe M."/>
            <person name="Bogdanovic O."/>
            <person name="Lister R."/>
            <person name="Georgiou G."/>
            <person name="Paranjpe S.S."/>
            <person name="van Kruijsbergen I."/>
            <person name="Shu S."/>
            <person name="Carlson J."/>
            <person name="Kinoshita T."/>
            <person name="Ohta Y."/>
            <person name="Mawaribuchi S."/>
            <person name="Jenkins J."/>
            <person name="Grimwood J."/>
            <person name="Schmutz J."/>
            <person name="Mitros T."/>
            <person name="Mozaffari S.V."/>
            <person name="Suzuki Y."/>
            <person name="Haramoto Y."/>
            <person name="Yamamoto T.S."/>
            <person name="Takagi C."/>
            <person name="Heald R."/>
            <person name="Miller K."/>
            <person name="Haudenschild C."/>
            <person name="Kitzman J."/>
            <person name="Nakayama T."/>
            <person name="Izutsu Y."/>
            <person name="Robert J."/>
            <person name="Fortriede J."/>
            <person name="Burns K."/>
            <person name="Lotay V."/>
            <person name="Karimi K."/>
            <person name="Yasuoka Y."/>
            <person name="Dichmann D.S."/>
            <person name="Flajnik M.F."/>
            <person name="Houston D.W."/>
            <person name="Shendure J."/>
            <person name="DuPasquier L."/>
            <person name="Vize P.D."/>
            <person name="Zorn A.M."/>
            <person name="Ito M."/>
            <person name="Marcotte E.M."/>
            <person name="Wallingford J.B."/>
            <person name="Ito Y."/>
            <person name="Asashima M."/>
            <person name="Ueno N."/>
            <person name="Matsuda Y."/>
            <person name="Veenstra G.J."/>
            <person name="Fujiyama A."/>
            <person name="Harland R.M."/>
            <person name="Taira M."/>
            <person name="Rokhsar D.S."/>
        </authorList>
    </citation>
    <scope>NUCLEOTIDE SEQUENCE [LARGE SCALE GENOMIC DNA]</scope>
    <source>
        <strain evidence="4">J</strain>
    </source>
</reference>
<feature type="signal peptide" evidence="2">
    <location>
        <begin position="1"/>
        <end position="23"/>
    </location>
</feature>
<protein>
    <submittedName>
        <fullName evidence="3">Uncharacterized protein</fullName>
    </submittedName>
</protein>
<evidence type="ECO:0000313" key="4">
    <source>
        <dbReference type="Proteomes" id="UP000694892"/>
    </source>
</evidence>
<feature type="compositionally biased region" description="Low complexity" evidence="1">
    <location>
        <begin position="104"/>
        <end position="127"/>
    </location>
</feature>
<feature type="chain" id="PRO_5036917997" evidence="2">
    <location>
        <begin position="24"/>
        <end position="164"/>
    </location>
</feature>
<gene>
    <name evidence="3" type="ORF">XELAEV_18034103mg</name>
</gene>
<proteinExistence type="predicted"/>
<keyword evidence="2" id="KW-0732">Signal</keyword>
<evidence type="ECO:0000313" key="3">
    <source>
        <dbReference type="EMBL" id="OCT75113.1"/>
    </source>
</evidence>
<feature type="region of interest" description="Disordered" evidence="1">
    <location>
        <begin position="33"/>
        <end position="164"/>
    </location>
</feature>
<dbReference type="Proteomes" id="UP000694892">
    <property type="component" value="Chromosome 6S"/>
</dbReference>